<comment type="caution">
    <text evidence="1">The sequence shown here is derived from an EMBL/GenBank/DDBJ whole genome shotgun (WGS) entry which is preliminary data.</text>
</comment>
<name>A0ABS9D2W8_9ALTE</name>
<proteinExistence type="predicted"/>
<dbReference type="Proteomes" id="UP001521137">
    <property type="component" value="Unassembled WGS sequence"/>
</dbReference>
<accession>A0ABS9D2W8</accession>
<dbReference type="EMBL" id="JAKGAS010000002">
    <property type="protein sequence ID" value="MCF2947226.1"/>
    <property type="molecule type" value="Genomic_DNA"/>
</dbReference>
<evidence type="ECO:0000313" key="1">
    <source>
        <dbReference type="EMBL" id="MCF2947226.1"/>
    </source>
</evidence>
<gene>
    <name evidence="1" type="ORF">L0668_03845</name>
</gene>
<protein>
    <submittedName>
        <fullName evidence="1">Uncharacterized protein</fullName>
    </submittedName>
</protein>
<sequence>MSCLTRKLQQKLTRYVQKNSAHFSSTDPECIREELVNKGVCPSDVTTDQLKVIIKDAAVS</sequence>
<dbReference type="RefSeq" id="WP_235310759.1">
    <property type="nucleotide sequence ID" value="NZ_JAKGAS010000002.1"/>
</dbReference>
<organism evidence="1 2">
    <name type="scientific">Paraglaciecola algarum</name>
    <dbReference type="NCBI Taxonomy" id="3050085"/>
    <lineage>
        <taxon>Bacteria</taxon>
        <taxon>Pseudomonadati</taxon>
        <taxon>Pseudomonadota</taxon>
        <taxon>Gammaproteobacteria</taxon>
        <taxon>Alteromonadales</taxon>
        <taxon>Alteromonadaceae</taxon>
        <taxon>Paraglaciecola</taxon>
    </lineage>
</organism>
<keyword evidence="2" id="KW-1185">Reference proteome</keyword>
<evidence type="ECO:0000313" key="2">
    <source>
        <dbReference type="Proteomes" id="UP001521137"/>
    </source>
</evidence>
<reference evidence="1 2" key="1">
    <citation type="submission" date="2022-01" db="EMBL/GenBank/DDBJ databases">
        <title>Paraglaciecola sp. G1-23.</title>
        <authorList>
            <person name="Jin M.S."/>
            <person name="Han D.M."/>
            <person name="Kim H.M."/>
            <person name="Jeon C.O."/>
        </authorList>
    </citation>
    <scope>NUCLEOTIDE SEQUENCE [LARGE SCALE GENOMIC DNA]</scope>
    <source>
        <strain evidence="1 2">G1-23</strain>
    </source>
</reference>